<dbReference type="KEGG" id="mon:G8E03_09885"/>
<reference evidence="2 3" key="1">
    <citation type="submission" date="2020-03" db="EMBL/GenBank/DDBJ databases">
        <title>Complete genome sequence of Monaibacterium sp. ALG8 with diverse plasmids.</title>
        <authorList>
            <person name="Sun C."/>
        </authorList>
    </citation>
    <scope>NUCLEOTIDE SEQUENCE [LARGE SCALE GENOMIC DNA]</scope>
    <source>
        <strain evidence="2 3">ALG8</strain>
    </source>
</reference>
<dbReference type="EMBL" id="CP049811">
    <property type="protein sequence ID" value="QIK41053.1"/>
    <property type="molecule type" value="Genomic_DNA"/>
</dbReference>
<sequence length="498" mass="57712">MIDFASDKGDAALTRRAFTLLDAFEKRDLTTKQSVLLHYFRSNAWENRLRENAKKQSWDWDIEEIQNQILHLRIAARHEGFEELEEVWRCSILTNLANTLNSVGRVIEAIEIWDRVLCLEKRFAMALANRGLGFSYYARSVYDQGHAYMLQLAAADSYAEASSPEAVFESVHNAVLSDQFKKSYEQIAAQLDLDSARENLNSTEFSLGDTPKECAYREWVLRNRLFLNPLNDIGAKNIAAQDILTLPSMTFAFDEYEGPNPPPVIGFYNQLKQEFVSARYIFYEGAELGSGFDTAHFSDKDVALYNTLDYPSYALAVEKVRLAYRMGYSLFDKIAFFINHYMQVGWADDKVNFRNVWYRFKKDRTKELRPIFKGRENLALRGLFWLSKDIFAPEFKKVMEPEAESLAEIRNFLEHKYFQVHESWALAGGLQDHLEGSPGYHISRNEFEAKTLRVLKLARSALIYLSLAVYREEQMRHADKDGLVASMPLSRWDDEWKV</sequence>
<evidence type="ECO:0000313" key="2">
    <source>
        <dbReference type="EMBL" id="QIK41053.1"/>
    </source>
</evidence>
<organism evidence="2 3">
    <name type="scientific">Pontivivens nitratireducens</name>
    <dbReference type="NCBI Taxonomy" id="2758038"/>
    <lineage>
        <taxon>Bacteria</taxon>
        <taxon>Pseudomonadati</taxon>
        <taxon>Pseudomonadota</taxon>
        <taxon>Alphaproteobacteria</taxon>
        <taxon>Rhodobacterales</taxon>
        <taxon>Paracoccaceae</taxon>
        <taxon>Pontivivens</taxon>
    </lineage>
</organism>
<dbReference type="RefSeq" id="WP_166191159.1">
    <property type="nucleotide sequence ID" value="NZ_CP049811.1"/>
</dbReference>
<dbReference type="AlphaFoldDB" id="A0A6G7VLS7"/>
<feature type="domain" description="LA2681-like HEPN" evidence="1">
    <location>
        <begin position="260"/>
        <end position="472"/>
    </location>
</feature>
<evidence type="ECO:0000313" key="3">
    <source>
        <dbReference type="Proteomes" id="UP000500791"/>
    </source>
</evidence>
<keyword evidence="3" id="KW-1185">Reference proteome</keyword>
<protein>
    <recommendedName>
        <fullName evidence="1">LA2681-like HEPN domain-containing protein</fullName>
    </recommendedName>
</protein>
<dbReference type="Proteomes" id="UP000500791">
    <property type="component" value="Chromosome"/>
</dbReference>
<name>A0A6G7VLS7_9RHOB</name>
<accession>A0A6G7VLS7</accession>
<dbReference type="Pfam" id="PF18733">
    <property type="entry name" value="HEPN_LA2681"/>
    <property type="match status" value="1"/>
</dbReference>
<dbReference type="InterPro" id="IPR040826">
    <property type="entry name" value="HEPN_LA2681"/>
</dbReference>
<evidence type="ECO:0000259" key="1">
    <source>
        <dbReference type="Pfam" id="PF18733"/>
    </source>
</evidence>
<proteinExistence type="predicted"/>
<gene>
    <name evidence="2" type="ORF">G8E03_09885</name>
</gene>